<evidence type="ECO:0000313" key="2">
    <source>
        <dbReference type="Proteomes" id="UP001055811"/>
    </source>
</evidence>
<evidence type="ECO:0000313" key="1">
    <source>
        <dbReference type="EMBL" id="KAI3739663.1"/>
    </source>
</evidence>
<comment type="caution">
    <text evidence="1">The sequence shown here is derived from an EMBL/GenBank/DDBJ whole genome shotgun (WGS) entry which is preliminary data.</text>
</comment>
<dbReference type="EMBL" id="CM042013">
    <property type="protein sequence ID" value="KAI3739663.1"/>
    <property type="molecule type" value="Genomic_DNA"/>
</dbReference>
<proteinExistence type="predicted"/>
<keyword evidence="2" id="KW-1185">Reference proteome</keyword>
<sequence>MDNVMVSDKETPQPIDCSSIDDGSPSLDLPLSKPVENAPITPALVRSIEPSRSNSTTHVTIPPILSTLSPSTMSVGSPSSLIGELSILGL</sequence>
<reference evidence="1 2" key="2">
    <citation type="journal article" date="2022" name="Mol. Ecol. Resour.">
        <title>The genomes of chicory, endive, great burdock and yacon provide insights into Asteraceae paleo-polyploidization history and plant inulin production.</title>
        <authorList>
            <person name="Fan W."/>
            <person name="Wang S."/>
            <person name="Wang H."/>
            <person name="Wang A."/>
            <person name="Jiang F."/>
            <person name="Liu H."/>
            <person name="Zhao H."/>
            <person name="Xu D."/>
            <person name="Zhang Y."/>
        </authorList>
    </citation>
    <scope>NUCLEOTIDE SEQUENCE [LARGE SCALE GENOMIC DNA]</scope>
    <source>
        <strain evidence="2">cv. Punajuju</strain>
        <tissue evidence="1">Leaves</tissue>
    </source>
</reference>
<accession>A0ACB9CZP7</accession>
<dbReference type="Proteomes" id="UP001055811">
    <property type="component" value="Linkage Group LG05"/>
</dbReference>
<name>A0ACB9CZP7_CICIN</name>
<protein>
    <submittedName>
        <fullName evidence="1">Uncharacterized protein</fullName>
    </submittedName>
</protein>
<organism evidence="1 2">
    <name type="scientific">Cichorium intybus</name>
    <name type="common">Chicory</name>
    <dbReference type="NCBI Taxonomy" id="13427"/>
    <lineage>
        <taxon>Eukaryota</taxon>
        <taxon>Viridiplantae</taxon>
        <taxon>Streptophyta</taxon>
        <taxon>Embryophyta</taxon>
        <taxon>Tracheophyta</taxon>
        <taxon>Spermatophyta</taxon>
        <taxon>Magnoliopsida</taxon>
        <taxon>eudicotyledons</taxon>
        <taxon>Gunneridae</taxon>
        <taxon>Pentapetalae</taxon>
        <taxon>asterids</taxon>
        <taxon>campanulids</taxon>
        <taxon>Asterales</taxon>
        <taxon>Asteraceae</taxon>
        <taxon>Cichorioideae</taxon>
        <taxon>Cichorieae</taxon>
        <taxon>Cichoriinae</taxon>
        <taxon>Cichorium</taxon>
    </lineage>
</organism>
<reference evidence="2" key="1">
    <citation type="journal article" date="2022" name="Mol. Ecol. Resour.">
        <title>The genomes of chicory, endive, great burdock and yacon provide insights into Asteraceae palaeo-polyploidization history and plant inulin production.</title>
        <authorList>
            <person name="Fan W."/>
            <person name="Wang S."/>
            <person name="Wang H."/>
            <person name="Wang A."/>
            <person name="Jiang F."/>
            <person name="Liu H."/>
            <person name="Zhao H."/>
            <person name="Xu D."/>
            <person name="Zhang Y."/>
        </authorList>
    </citation>
    <scope>NUCLEOTIDE SEQUENCE [LARGE SCALE GENOMIC DNA]</scope>
    <source>
        <strain evidence="2">cv. Punajuju</strain>
    </source>
</reference>
<gene>
    <name evidence="1" type="ORF">L2E82_30074</name>
</gene>